<sequence>MTSSEAHRFSSITDDSKAGILWIASLIAGVYSVLSVLVRFYIKRKCYGLDDWACAVATLVSLGSFVAIYVALSQGLGKSSTLLHATQLHDISDSVFASRIALIVALSLSKFSTVLLIKRLFSQDMALHQLLCDIVLGCIAIWGFASMIGVSVRCNPGTLLETASIGCSGQLLRWKLIGICDAITEASIVLLSTGLVWRLQMRFDVKLRVILAFVFRLPIIPAAIIHILLIHDIPADNLARTIIPALACEQVELGYSLLSATIPNLKSFIMSFDTAMMMDVSYKLNSMARSSTAGQRSDRNGSSSSKPPRLSDIEARDDFISRLRPASEGIRYTSEIQHSDNWEISNDDLSITDQERVSQDRAIRCDRQWKVEESYA</sequence>
<dbReference type="Proteomes" id="UP000800235">
    <property type="component" value="Unassembled WGS sequence"/>
</dbReference>
<feature type="transmembrane region" description="Helical" evidence="2">
    <location>
        <begin position="20"/>
        <end position="42"/>
    </location>
</feature>
<keyword evidence="2" id="KW-1133">Transmembrane helix</keyword>
<dbReference type="PANTHER" id="PTHR39614:SF2">
    <property type="entry name" value="INTEGRAL MEMBRANE PROTEIN"/>
    <property type="match status" value="1"/>
</dbReference>
<feature type="transmembrane region" description="Helical" evidence="2">
    <location>
        <begin position="172"/>
        <end position="197"/>
    </location>
</feature>
<dbReference type="OrthoDB" id="3918601at2759"/>
<dbReference type="Pfam" id="PF20684">
    <property type="entry name" value="Fung_rhodopsin"/>
    <property type="match status" value="1"/>
</dbReference>
<dbReference type="EMBL" id="MU007012">
    <property type="protein sequence ID" value="KAF2435934.1"/>
    <property type="molecule type" value="Genomic_DNA"/>
</dbReference>
<evidence type="ECO:0000256" key="1">
    <source>
        <dbReference type="SAM" id="MobiDB-lite"/>
    </source>
</evidence>
<dbReference type="InterPro" id="IPR049326">
    <property type="entry name" value="Rhodopsin_dom_fungi"/>
</dbReference>
<dbReference type="PANTHER" id="PTHR39614">
    <property type="entry name" value="INTEGRAL MEMBRANE PROTEIN"/>
    <property type="match status" value="1"/>
</dbReference>
<gene>
    <name evidence="4" type="ORF">EJ08DRAFT_295621</name>
</gene>
<evidence type="ECO:0000259" key="3">
    <source>
        <dbReference type="Pfam" id="PF20684"/>
    </source>
</evidence>
<keyword evidence="2" id="KW-0812">Transmembrane</keyword>
<feature type="compositionally biased region" description="Polar residues" evidence="1">
    <location>
        <begin position="291"/>
        <end position="306"/>
    </location>
</feature>
<name>A0A9P4U2M6_9PEZI</name>
<feature type="region of interest" description="Disordered" evidence="1">
    <location>
        <begin position="291"/>
        <end position="311"/>
    </location>
</feature>
<comment type="caution">
    <text evidence="4">The sequence shown here is derived from an EMBL/GenBank/DDBJ whole genome shotgun (WGS) entry which is preliminary data.</text>
</comment>
<keyword evidence="5" id="KW-1185">Reference proteome</keyword>
<feature type="transmembrane region" description="Helical" evidence="2">
    <location>
        <begin position="130"/>
        <end position="152"/>
    </location>
</feature>
<dbReference type="AlphaFoldDB" id="A0A9P4U2M6"/>
<reference evidence="4" key="1">
    <citation type="journal article" date="2020" name="Stud. Mycol.">
        <title>101 Dothideomycetes genomes: a test case for predicting lifestyles and emergence of pathogens.</title>
        <authorList>
            <person name="Haridas S."/>
            <person name="Albert R."/>
            <person name="Binder M."/>
            <person name="Bloem J."/>
            <person name="Labutti K."/>
            <person name="Salamov A."/>
            <person name="Andreopoulos B."/>
            <person name="Baker S."/>
            <person name="Barry K."/>
            <person name="Bills G."/>
            <person name="Bluhm B."/>
            <person name="Cannon C."/>
            <person name="Castanera R."/>
            <person name="Culley D."/>
            <person name="Daum C."/>
            <person name="Ezra D."/>
            <person name="Gonzalez J."/>
            <person name="Henrissat B."/>
            <person name="Kuo A."/>
            <person name="Liang C."/>
            <person name="Lipzen A."/>
            <person name="Lutzoni F."/>
            <person name="Magnuson J."/>
            <person name="Mondo S."/>
            <person name="Nolan M."/>
            <person name="Ohm R."/>
            <person name="Pangilinan J."/>
            <person name="Park H.-J."/>
            <person name="Ramirez L."/>
            <person name="Alfaro M."/>
            <person name="Sun H."/>
            <person name="Tritt A."/>
            <person name="Yoshinaga Y."/>
            <person name="Zwiers L.-H."/>
            <person name="Turgeon B."/>
            <person name="Goodwin S."/>
            <person name="Spatafora J."/>
            <person name="Crous P."/>
            <person name="Grigoriev I."/>
        </authorList>
    </citation>
    <scope>NUCLEOTIDE SEQUENCE</scope>
    <source>
        <strain evidence="4">CBS 130266</strain>
    </source>
</reference>
<feature type="transmembrane region" description="Helical" evidence="2">
    <location>
        <begin position="209"/>
        <end position="230"/>
    </location>
</feature>
<accession>A0A9P4U2M6</accession>
<evidence type="ECO:0000313" key="5">
    <source>
        <dbReference type="Proteomes" id="UP000800235"/>
    </source>
</evidence>
<organism evidence="4 5">
    <name type="scientific">Tothia fuscella</name>
    <dbReference type="NCBI Taxonomy" id="1048955"/>
    <lineage>
        <taxon>Eukaryota</taxon>
        <taxon>Fungi</taxon>
        <taxon>Dikarya</taxon>
        <taxon>Ascomycota</taxon>
        <taxon>Pezizomycotina</taxon>
        <taxon>Dothideomycetes</taxon>
        <taxon>Pleosporomycetidae</taxon>
        <taxon>Venturiales</taxon>
        <taxon>Cylindrosympodiaceae</taxon>
        <taxon>Tothia</taxon>
    </lineage>
</organism>
<feature type="domain" description="Rhodopsin" evidence="3">
    <location>
        <begin position="37"/>
        <end position="269"/>
    </location>
</feature>
<evidence type="ECO:0000256" key="2">
    <source>
        <dbReference type="SAM" id="Phobius"/>
    </source>
</evidence>
<keyword evidence="2" id="KW-0472">Membrane</keyword>
<evidence type="ECO:0000313" key="4">
    <source>
        <dbReference type="EMBL" id="KAF2435934.1"/>
    </source>
</evidence>
<feature type="transmembrane region" description="Helical" evidence="2">
    <location>
        <begin position="96"/>
        <end position="118"/>
    </location>
</feature>
<proteinExistence type="predicted"/>
<feature type="transmembrane region" description="Helical" evidence="2">
    <location>
        <begin position="54"/>
        <end position="76"/>
    </location>
</feature>
<protein>
    <recommendedName>
        <fullName evidence="3">Rhodopsin domain-containing protein</fullName>
    </recommendedName>
</protein>